<sequence>MADPAQRREDADVRHLDGQAAVGASTVAGAGTADANMSEAECAIAWAEALQEVVAVLELRLEEAEAELQEARMANEILRETPRGSPPTTPGRANGSTSLKSLVDQLQASKIQEARRHDKEKSFQTELAQAKGAAAQYGGEVQRVKEENARLRAELQVEKSHTQQMIAQTSELQGLWGEYTSSQQLLEQQLQEMTRREAEERARVEELERLLSEATMSQTEDDKLQWLEQAVADAQAKAIEERNQAAKLGDENQALHLELKKMQQLLQTTNGAIPSKGSSAEVSHGYQMERGGLGGEVSKNMRDTCSTLVELRNMVLRIADHQNSLQSPIAAVASPQGSSGEGMVPQELLAHSVKTINASVEQLGQLIGCEGLGSVNMRHRHTLGFSHAKSTSRGSDS</sequence>
<evidence type="ECO:0000313" key="3">
    <source>
        <dbReference type="EMBL" id="CAD7703629.1"/>
    </source>
</evidence>
<evidence type="ECO:0000256" key="1">
    <source>
        <dbReference type="SAM" id="Coils"/>
    </source>
</evidence>
<organism evidence="3 4">
    <name type="scientific">Ostreobium quekettii</name>
    <dbReference type="NCBI Taxonomy" id="121088"/>
    <lineage>
        <taxon>Eukaryota</taxon>
        <taxon>Viridiplantae</taxon>
        <taxon>Chlorophyta</taxon>
        <taxon>core chlorophytes</taxon>
        <taxon>Ulvophyceae</taxon>
        <taxon>TCBD clade</taxon>
        <taxon>Bryopsidales</taxon>
        <taxon>Ostreobineae</taxon>
        <taxon>Ostreobiaceae</taxon>
        <taxon>Ostreobium</taxon>
    </lineage>
</organism>
<comment type="caution">
    <text evidence="3">The sequence shown here is derived from an EMBL/GenBank/DDBJ whole genome shotgun (WGS) entry which is preliminary data.</text>
</comment>
<dbReference type="Proteomes" id="UP000708148">
    <property type="component" value="Unassembled WGS sequence"/>
</dbReference>
<proteinExistence type="predicted"/>
<gene>
    <name evidence="3" type="ORF">OSTQU699_LOCUS8986</name>
</gene>
<accession>A0A8S1JBY4</accession>
<keyword evidence="4" id="KW-1185">Reference proteome</keyword>
<dbReference type="AlphaFoldDB" id="A0A8S1JBY4"/>
<dbReference type="EMBL" id="CAJHUC010002333">
    <property type="protein sequence ID" value="CAD7703629.1"/>
    <property type="molecule type" value="Genomic_DNA"/>
</dbReference>
<protein>
    <submittedName>
        <fullName evidence="3">Uncharacterized protein</fullName>
    </submittedName>
</protein>
<evidence type="ECO:0000256" key="2">
    <source>
        <dbReference type="SAM" id="MobiDB-lite"/>
    </source>
</evidence>
<keyword evidence="1" id="KW-0175">Coiled coil</keyword>
<feature type="coiled-coil region" evidence="1">
    <location>
        <begin position="134"/>
        <end position="265"/>
    </location>
</feature>
<name>A0A8S1JBY4_9CHLO</name>
<evidence type="ECO:0000313" key="4">
    <source>
        <dbReference type="Proteomes" id="UP000708148"/>
    </source>
</evidence>
<feature type="region of interest" description="Disordered" evidence="2">
    <location>
        <begin position="77"/>
        <end position="97"/>
    </location>
</feature>
<reference evidence="3" key="1">
    <citation type="submission" date="2020-12" db="EMBL/GenBank/DDBJ databases">
        <authorList>
            <person name="Iha C."/>
        </authorList>
    </citation>
    <scope>NUCLEOTIDE SEQUENCE</scope>
</reference>